<gene>
    <name evidence="1" type="ORF">CRV2_00019314</name>
</gene>
<dbReference type="Proteomes" id="UP000836387">
    <property type="component" value="Unassembled WGS sequence"/>
</dbReference>
<organism evidence="1 2">
    <name type="scientific">Clonostachys rosea f. rosea IK726</name>
    <dbReference type="NCBI Taxonomy" id="1349383"/>
    <lineage>
        <taxon>Eukaryota</taxon>
        <taxon>Fungi</taxon>
        <taxon>Dikarya</taxon>
        <taxon>Ascomycota</taxon>
        <taxon>Pezizomycotina</taxon>
        <taxon>Sordariomycetes</taxon>
        <taxon>Hypocreomycetidae</taxon>
        <taxon>Hypocreales</taxon>
        <taxon>Bionectriaceae</taxon>
        <taxon>Clonostachys</taxon>
    </lineage>
</organism>
<reference evidence="1" key="1">
    <citation type="submission" date="2020-04" db="EMBL/GenBank/DDBJ databases">
        <authorList>
            <person name="Broberg M."/>
        </authorList>
    </citation>
    <scope>NUCLEOTIDE SEQUENCE</scope>
</reference>
<evidence type="ECO:0000313" key="2">
    <source>
        <dbReference type="Proteomes" id="UP000836387"/>
    </source>
</evidence>
<comment type="caution">
    <text evidence="1">The sequence shown here is derived from an EMBL/GenBank/DDBJ whole genome shotgun (WGS) entry which is preliminary data.</text>
</comment>
<name>A0ACA9UHW1_BIOOC</name>
<sequence>MKALAAIRAGSYNDLMSSALDVTLKGSRRLLLTVPEILLNDIDLDNMLFPVARRCCHLSSRSGILHKAKGH</sequence>
<proteinExistence type="predicted"/>
<reference evidence="1" key="2">
    <citation type="submission" date="2021-10" db="EMBL/GenBank/DDBJ databases">
        <authorList>
            <person name="Piombo E."/>
        </authorList>
    </citation>
    <scope>NUCLEOTIDE SEQUENCE</scope>
</reference>
<evidence type="ECO:0000313" key="1">
    <source>
        <dbReference type="EMBL" id="CAG9952866.1"/>
    </source>
</evidence>
<accession>A0ACA9UHW1</accession>
<protein>
    <submittedName>
        <fullName evidence="1">Uncharacterized protein</fullName>
    </submittedName>
</protein>
<feature type="non-terminal residue" evidence="1">
    <location>
        <position position="71"/>
    </location>
</feature>
<dbReference type="EMBL" id="CADEHS020000509">
    <property type="protein sequence ID" value="CAG9952866.1"/>
    <property type="molecule type" value="Genomic_DNA"/>
</dbReference>
<keyword evidence="2" id="KW-1185">Reference proteome</keyword>